<comment type="caution">
    <text evidence="2">The sequence shown here is derived from an EMBL/GenBank/DDBJ whole genome shotgun (WGS) entry which is preliminary data.</text>
</comment>
<reference evidence="2" key="1">
    <citation type="submission" date="2018-10" db="EMBL/GenBank/DDBJ databases">
        <title>Effector identification in a new, highly contiguous assembly of the strawberry crown rot pathogen Phytophthora cactorum.</title>
        <authorList>
            <person name="Armitage A.D."/>
            <person name="Nellist C.F."/>
            <person name="Bates H."/>
            <person name="Vickerstaff R.J."/>
            <person name="Harrison R.J."/>
        </authorList>
    </citation>
    <scope>NUCLEOTIDE SEQUENCE</scope>
    <source>
        <strain evidence="2">4032</strain>
    </source>
</reference>
<dbReference type="EMBL" id="RCMI01000739">
    <property type="protein sequence ID" value="KAG2899177.1"/>
    <property type="molecule type" value="Genomic_DNA"/>
</dbReference>
<dbReference type="AlphaFoldDB" id="A0A8T1BCA1"/>
<gene>
    <name evidence="2" type="ORF">PC115_g16625</name>
</gene>
<feature type="region of interest" description="Disordered" evidence="1">
    <location>
        <begin position="259"/>
        <end position="290"/>
    </location>
</feature>
<feature type="compositionally biased region" description="Basic residues" evidence="1">
    <location>
        <begin position="65"/>
        <end position="75"/>
    </location>
</feature>
<accession>A0A8T1BCA1</accession>
<feature type="compositionally biased region" description="Polar residues" evidence="1">
    <location>
        <begin position="262"/>
        <end position="281"/>
    </location>
</feature>
<evidence type="ECO:0000313" key="3">
    <source>
        <dbReference type="Proteomes" id="UP000774804"/>
    </source>
</evidence>
<dbReference type="VEuPathDB" id="FungiDB:PC110_g8637"/>
<feature type="compositionally biased region" description="Low complexity" evidence="1">
    <location>
        <begin position="93"/>
        <end position="106"/>
    </location>
</feature>
<protein>
    <submittedName>
        <fullName evidence="2">Uncharacterized protein</fullName>
    </submittedName>
</protein>
<dbReference type="Proteomes" id="UP000774804">
    <property type="component" value="Unassembled WGS sequence"/>
</dbReference>
<name>A0A8T1BCA1_9STRA</name>
<feature type="region of interest" description="Disordered" evidence="1">
    <location>
        <begin position="175"/>
        <end position="209"/>
    </location>
</feature>
<proteinExistence type="predicted"/>
<sequence length="497" mass="52248">MQADRDAALSWRETFDELLVFEQDFDTAMQILMFQDEKVARLSLEDSQHTRSQRTRSRQEASIRGKTHSPSRKRQRVELDATPRPEPPPFPTPQTQEEPFTPSTTQSDGHSKQLSSGTKAGSAGDRAGSSVDVLGVGRGDGTGTGLVASLFSTGSGKRVSISKAKLDTYEKQMCDDDSDVLAPSSARTDGHSKQLSSGTKAGSAGDRAGSSVDVLGVGRGDGTGTGLVASLFSTGSGKQVSISKAKLDAYERQMCDDDSNVLAPSSARTDGHSKQLSSGTKAGSAGDRAGSSVDVLGVGRGDGTGTGLVASLFSTGSGKRVSISKAKLDAYERQMCDDDSDVLAPLITLTEGDALKLGAEVKGDHSENTTSSRDLSSIVNRSRDTAVPIEREVEQGGESVVGYLANKSATLMRGSGKMVVISAPRPHTCEGESGAGSGIECNGSCTNMVQRIATEVIVEDVSEGASTSRRLEKTGLAERKVCGERGDPRDRMILRTR</sequence>
<evidence type="ECO:0000313" key="2">
    <source>
        <dbReference type="EMBL" id="KAG2899177.1"/>
    </source>
</evidence>
<organism evidence="2 3">
    <name type="scientific">Phytophthora cactorum</name>
    <dbReference type="NCBI Taxonomy" id="29920"/>
    <lineage>
        <taxon>Eukaryota</taxon>
        <taxon>Sar</taxon>
        <taxon>Stramenopiles</taxon>
        <taxon>Oomycota</taxon>
        <taxon>Peronosporomycetes</taxon>
        <taxon>Peronosporales</taxon>
        <taxon>Peronosporaceae</taxon>
        <taxon>Phytophthora</taxon>
    </lineage>
</organism>
<evidence type="ECO:0000256" key="1">
    <source>
        <dbReference type="SAM" id="MobiDB-lite"/>
    </source>
</evidence>
<feature type="region of interest" description="Disordered" evidence="1">
    <location>
        <begin position="44"/>
        <end position="136"/>
    </location>
</feature>